<dbReference type="HOGENOM" id="CLU_030671_3_0_0"/>
<dbReference type="InterPro" id="IPR037175">
    <property type="entry name" value="KFase_sf"/>
</dbReference>
<dbReference type="RefSeq" id="WP_006301362.1">
    <property type="nucleotide sequence ID" value="NZ_CM001022.1"/>
</dbReference>
<dbReference type="STRING" id="584708.Apau_1723"/>
<dbReference type="PaxDb" id="584708-Apau_1723"/>
<dbReference type="Gene3D" id="3.50.30.50">
    <property type="entry name" value="Putative cyclase"/>
    <property type="match status" value="1"/>
</dbReference>
<protein>
    <submittedName>
        <fullName evidence="1">Cyclase family protein</fullName>
    </submittedName>
</protein>
<dbReference type="eggNOG" id="COG1878">
    <property type="taxonomic scope" value="Bacteria"/>
</dbReference>
<dbReference type="PANTHER" id="PTHR31118">
    <property type="entry name" value="CYCLASE-LIKE PROTEIN 2"/>
    <property type="match status" value="1"/>
</dbReference>
<evidence type="ECO:0000313" key="1">
    <source>
        <dbReference type="EMBL" id="EFQ24141.1"/>
    </source>
</evidence>
<keyword evidence="2" id="KW-1185">Reference proteome</keyword>
<name>E3CV54_9BACT</name>
<dbReference type="EMBL" id="CM001022">
    <property type="protein sequence ID" value="EFQ24141.1"/>
    <property type="molecule type" value="Genomic_DNA"/>
</dbReference>
<proteinExistence type="predicted"/>
<dbReference type="OrthoDB" id="9796085at2"/>
<reference evidence="1 2" key="1">
    <citation type="journal article" date="2010" name="Stand. Genomic Sci.">
        <title>Non-contiguous finished genome sequence of Aminomonas paucivorans type strain (GLU-3).</title>
        <authorList>
            <person name="Pitluck S."/>
            <person name="Yasawong M."/>
            <person name="Held B."/>
            <person name="Lapidus A."/>
            <person name="Nolan M."/>
            <person name="Copeland A."/>
            <person name="Lucas S."/>
            <person name="Del Rio T.G."/>
            <person name="Tice H."/>
            <person name="Cheng J.F."/>
            <person name="Chertkov O."/>
            <person name="Goodwin L."/>
            <person name="Tapia R."/>
            <person name="Han C."/>
            <person name="Liolios K."/>
            <person name="Ivanova N."/>
            <person name="Mavromatis K."/>
            <person name="Ovchinnikova G."/>
            <person name="Pati A."/>
            <person name="Chen A."/>
            <person name="Palaniappan K."/>
            <person name="Land M."/>
            <person name="Hauser L."/>
            <person name="Chang Y.J."/>
            <person name="Jeffries C.D."/>
            <person name="Pukall R."/>
            <person name="Spring S."/>
            <person name="Rohde M."/>
            <person name="Sikorski J."/>
            <person name="Goker M."/>
            <person name="Woyke T."/>
            <person name="Bristow J."/>
            <person name="Eisen J.A."/>
            <person name="Markowitz V."/>
            <person name="Hugenholtz P."/>
            <person name="Kyrpides N.C."/>
            <person name="Klenk H.P."/>
        </authorList>
    </citation>
    <scope>NUCLEOTIDE SEQUENCE [LARGE SCALE GENOMIC DNA]</scope>
    <source>
        <strain evidence="1 2">DSM 12260</strain>
    </source>
</reference>
<dbReference type="PANTHER" id="PTHR31118:SF12">
    <property type="entry name" value="CYCLASE-LIKE PROTEIN 2"/>
    <property type="match status" value="1"/>
</dbReference>
<organism evidence="1 2">
    <name type="scientific">Aminomonas paucivorans DSM 12260</name>
    <dbReference type="NCBI Taxonomy" id="584708"/>
    <lineage>
        <taxon>Bacteria</taxon>
        <taxon>Thermotogati</taxon>
        <taxon>Synergistota</taxon>
        <taxon>Synergistia</taxon>
        <taxon>Synergistales</taxon>
        <taxon>Synergistaceae</taxon>
        <taxon>Aminomonas</taxon>
    </lineage>
</organism>
<dbReference type="GO" id="GO:0019441">
    <property type="term" value="P:L-tryptophan catabolic process to kynurenine"/>
    <property type="evidence" value="ECO:0007669"/>
    <property type="project" value="InterPro"/>
</dbReference>
<dbReference type="InterPro" id="IPR007325">
    <property type="entry name" value="KFase/CYL"/>
</dbReference>
<accession>E3CV54</accession>
<dbReference type="GO" id="GO:0004061">
    <property type="term" value="F:arylformamidase activity"/>
    <property type="evidence" value="ECO:0007669"/>
    <property type="project" value="InterPro"/>
</dbReference>
<gene>
    <name evidence="1" type="ORF">Apau_1723</name>
</gene>
<evidence type="ECO:0000313" key="2">
    <source>
        <dbReference type="Proteomes" id="UP000005096"/>
    </source>
</evidence>
<dbReference type="Proteomes" id="UP000005096">
    <property type="component" value="Chromosome"/>
</dbReference>
<sequence>MRVVDLTHRIEEGMPVFPGTEPPRLTPANTLEKDGFRETLLSLYSHTGTHMDAPAHMLGEGATLDVLAADRFLGPALVVDVSDLRGASVTAERLAPHREALGRAKYLLLRTRWDRFWGQEAYFGPFPCLTREAAAWLGAFPLKGVGADAISFDPIDSPDFPVHRTLLGRGVVLVENLTGLGGLPEEGFLFGAFPLRYALADGAPVRAVGMLP</sequence>
<dbReference type="AlphaFoldDB" id="E3CV54"/>
<dbReference type="Pfam" id="PF04199">
    <property type="entry name" value="Cyclase"/>
    <property type="match status" value="1"/>
</dbReference>
<dbReference type="SUPFAM" id="SSF102198">
    <property type="entry name" value="Putative cyclase"/>
    <property type="match status" value="1"/>
</dbReference>